<name>A0A917B5Y0_9MICO</name>
<dbReference type="Proteomes" id="UP000598775">
    <property type="component" value="Unassembled WGS sequence"/>
</dbReference>
<evidence type="ECO:0000313" key="2">
    <source>
        <dbReference type="Proteomes" id="UP000598775"/>
    </source>
</evidence>
<evidence type="ECO:0000313" key="1">
    <source>
        <dbReference type="EMBL" id="GGF25928.1"/>
    </source>
</evidence>
<reference evidence="1 2" key="1">
    <citation type="journal article" date="2014" name="Int. J. Syst. Evol. Microbiol.">
        <title>Complete genome sequence of Corynebacterium casei LMG S-19264T (=DSM 44701T), isolated from a smear-ripened cheese.</title>
        <authorList>
            <consortium name="US DOE Joint Genome Institute (JGI-PGF)"/>
            <person name="Walter F."/>
            <person name="Albersmeier A."/>
            <person name="Kalinowski J."/>
            <person name="Ruckert C."/>
        </authorList>
    </citation>
    <scope>NUCLEOTIDE SEQUENCE [LARGE SCALE GENOMIC DNA]</scope>
    <source>
        <strain evidence="1 2">CGMCC 1.12976</strain>
    </source>
</reference>
<gene>
    <name evidence="1" type="ORF">GCM10011399_19230</name>
</gene>
<organism evidence="1 2">
    <name type="scientific">Subtercola lobariae</name>
    <dbReference type="NCBI Taxonomy" id="1588641"/>
    <lineage>
        <taxon>Bacteria</taxon>
        <taxon>Bacillati</taxon>
        <taxon>Actinomycetota</taxon>
        <taxon>Actinomycetes</taxon>
        <taxon>Micrococcales</taxon>
        <taxon>Microbacteriaceae</taxon>
        <taxon>Subtercola</taxon>
    </lineage>
</organism>
<dbReference type="EMBL" id="BMGP01000003">
    <property type="protein sequence ID" value="GGF25928.1"/>
    <property type="molecule type" value="Genomic_DNA"/>
</dbReference>
<evidence type="ECO:0008006" key="3">
    <source>
        <dbReference type="Google" id="ProtNLM"/>
    </source>
</evidence>
<protein>
    <recommendedName>
        <fullName evidence="3">Peptidase S51</fullName>
    </recommendedName>
</protein>
<dbReference type="SUPFAM" id="SSF52317">
    <property type="entry name" value="Class I glutamine amidotransferase-like"/>
    <property type="match status" value="1"/>
</dbReference>
<proteinExistence type="predicted"/>
<dbReference type="Gene3D" id="3.40.50.880">
    <property type="match status" value="1"/>
</dbReference>
<comment type="caution">
    <text evidence="1">The sequence shown here is derived from an EMBL/GenBank/DDBJ whole genome shotgun (WGS) entry which is preliminary data.</text>
</comment>
<keyword evidence="2" id="KW-1185">Reference proteome</keyword>
<accession>A0A917B5Y0</accession>
<dbReference type="AlphaFoldDB" id="A0A917B5Y0"/>
<dbReference type="InterPro" id="IPR029062">
    <property type="entry name" value="Class_I_gatase-like"/>
</dbReference>
<sequence length="249" mass="26173">MGIHLVGGGWPPEDDGAVYREFLSEAAELALREGRLEGPRVVIVLVRDGDAPEKYAELRAALDLITEFEPVPVLLAEGRLVDPRVLVGSHGILVWGGLTPAYRDSLAPAFDEIRRQVSAGVPYLGFSAGAAIASEQALLGGWKIGEVEVSPQEASEDLDEITLGEGIGLIDLAVDVHAAQWGTLSRLIAATEAGLTDSGVAIDEHTALIVGDGPLRVVGRGSVWTVTLVDGAVRVATMGELSDDPELDV</sequence>